<comment type="caution">
    <text evidence="1">The sequence shown here is derived from an EMBL/GenBank/DDBJ whole genome shotgun (WGS) entry which is preliminary data.</text>
</comment>
<sequence>MGLENYSSDQLEMELRKREKAAKENKITPHVAQCVPNAIEVTTALCWGKIK</sequence>
<name>A0A0F9M9U7_9ZZZZ</name>
<dbReference type="AlphaFoldDB" id="A0A0F9M9U7"/>
<organism evidence="1">
    <name type="scientific">marine sediment metagenome</name>
    <dbReference type="NCBI Taxonomy" id="412755"/>
    <lineage>
        <taxon>unclassified sequences</taxon>
        <taxon>metagenomes</taxon>
        <taxon>ecological metagenomes</taxon>
    </lineage>
</organism>
<gene>
    <name evidence="1" type="ORF">LCGC14_1410480</name>
</gene>
<protein>
    <submittedName>
        <fullName evidence="1">Uncharacterized protein</fullName>
    </submittedName>
</protein>
<evidence type="ECO:0000313" key="1">
    <source>
        <dbReference type="EMBL" id="KKM73450.1"/>
    </source>
</evidence>
<reference evidence="1" key="1">
    <citation type="journal article" date="2015" name="Nature">
        <title>Complex archaea that bridge the gap between prokaryotes and eukaryotes.</title>
        <authorList>
            <person name="Spang A."/>
            <person name="Saw J.H."/>
            <person name="Jorgensen S.L."/>
            <person name="Zaremba-Niedzwiedzka K."/>
            <person name="Martijn J."/>
            <person name="Lind A.E."/>
            <person name="van Eijk R."/>
            <person name="Schleper C."/>
            <person name="Guy L."/>
            <person name="Ettema T.J."/>
        </authorList>
    </citation>
    <scope>NUCLEOTIDE SEQUENCE</scope>
</reference>
<dbReference type="EMBL" id="LAZR01009302">
    <property type="protein sequence ID" value="KKM73450.1"/>
    <property type="molecule type" value="Genomic_DNA"/>
</dbReference>
<accession>A0A0F9M9U7</accession>
<proteinExistence type="predicted"/>